<comment type="caution">
    <text evidence="1">The sequence shown here is derived from an EMBL/GenBank/DDBJ whole genome shotgun (WGS) entry which is preliminary data.</text>
</comment>
<dbReference type="EMBL" id="VDMB01000014">
    <property type="protein sequence ID" value="TYT74187.1"/>
    <property type="molecule type" value="Genomic_DNA"/>
</dbReference>
<evidence type="ECO:0000313" key="2">
    <source>
        <dbReference type="Proteomes" id="UP000321899"/>
    </source>
</evidence>
<dbReference type="Gene3D" id="1.25.40.10">
    <property type="entry name" value="Tetratricopeptide repeat domain"/>
    <property type="match status" value="1"/>
</dbReference>
<organism evidence="1 2">
    <name type="scientific">Desulfobotulus mexicanus</name>
    <dbReference type="NCBI Taxonomy" id="2586642"/>
    <lineage>
        <taxon>Bacteria</taxon>
        <taxon>Pseudomonadati</taxon>
        <taxon>Thermodesulfobacteriota</taxon>
        <taxon>Desulfobacteria</taxon>
        <taxon>Desulfobacterales</taxon>
        <taxon>Desulfobacteraceae</taxon>
        <taxon>Desulfobotulus</taxon>
    </lineage>
</organism>
<dbReference type="RefSeq" id="WP_139449402.1">
    <property type="nucleotide sequence ID" value="NZ_VDMB01000014.1"/>
</dbReference>
<proteinExistence type="predicted"/>
<protein>
    <recommendedName>
        <fullName evidence="3">Tetratricopeptide repeat protein</fullName>
    </recommendedName>
</protein>
<reference evidence="1 2" key="1">
    <citation type="submission" date="2019-06" db="EMBL/GenBank/DDBJ databases">
        <title>Desulfobotulus mexicanus sp. nov., a novel sulfate-reducing bacterium isolated from the sediment of an alkaline crater lake in Mexico.</title>
        <authorList>
            <person name="Hirschler-Rea A."/>
        </authorList>
    </citation>
    <scope>NUCLEOTIDE SEQUENCE [LARGE SCALE GENOMIC DNA]</scope>
    <source>
        <strain evidence="1 2">PAR22N</strain>
    </source>
</reference>
<sequence length="330" mass="37970">MHLRQICQQGDCEKISFQKLENDDLWTLTMEGKSPLNPDDLPPAMPLLSLLHFVASEVFKNPLNADGKNPASSPDNPPPNESCQLDIQAWNAMIHTMDQMDATNAASVFEYVMSIEDDYIREWGMAGMTEYYAEVAEDLEAAFAICRKIKKSEPRIYALSVVAVQHGMLDYFDEAMQMVLGFENPMDQVVLMMDFLGFCEKQGWKIQTDFILTCLGKMISDSETFEHKADIMAELASYYSKKNELEKAGECRKQAMEWVSCSEKSDSRESLMARFAKQHIWEGNFKEAFSINFEIEKPTRKIVVLEYMVKKMAEVHQIPLSEPENYYWFE</sequence>
<dbReference type="InterPro" id="IPR011990">
    <property type="entry name" value="TPR-like_helical_dom_sf"/>
</dbReference>
<gene>
    <name evidence="1" type="ORF">FIM25_11425</name>
</gene>
<accession>A0A5S5MER8</accession>
<evidence type="ECO:0008006" key="3">
    <source>
        <dbReference type="Google" id="ProtNLM"/>
    </source>
</evidence>
<dbReference type="Proteomes" id="UP000321899">
    <property type="component" value="Unassembled WGS sequence"/>
</dbReference>
<evidence type="ECO:0000313" key="1">
    <source>
        <dbReference type="EMBL" id="TYT74187.1"/>
    </source>
</evidence>
<dbReference type="AlphaFoldDB" id="A0A5S5MER8"/>
<name>A0A5S5MER8_9BACT</name>
<keyword evidence="2" id="KW-1185">Reference proteome</keyword>